<accession>A0A318U3H3</accession>
<feature type="domain" description="N-acetyltransferase" evidence="5">
    <location>
        <begin position="4"/>
        <end position="167"/>
    </location>
</feature>
<keyword evidence="3 6" id="KW-0808">Transferase</keyword>
<dbReference type="Gene3D" id="3.40.640.10">
    <property type="entry name" value="Type I PLP-dependent aspartate aminotransferase-like (Major domain)"/>
    <property type="match status" value="1"/>
</dbReference>
<dbReference type="EMBL" id="QJTJ01000001">
    <property type="protein sequence ID" value="PYF08935.1"/>
    <property type="molecule type" value="Genomic_DNA"/>
</dbReference>
<dbReference type="SUPFAM" id="SSF55729">
    <property type="entry name" value="Acyl-CoA N-acyltransferases (Nat)"/>
    <property type="match status" value="1"/>
</dbReference>
<dbReference type="RefSeq" id="WP_107934087.1">
    <property type="nucleotide sequence ID" value="NZ_PYWJ01000008.1"/>
</dbReference>
<name>A0A318U3H3_9BACL</name>
<dbReference type="Pfam" id="PF21926">
    <property type="entry name" value="FeeM"/>
    <property type="match status" value="1"/>
</dbReference>
<dbReference type="InterPro" id="IPR054597">
    <property type="entry name" value="FeeM_cat"/>
</dbReference>
<dbReference type="Pfam" id="PF00266">
    <property type="entry name" value="Aminotran_5"/>
    <property type="match status" value="1"/>
</dbReference>
<evidence type="ECO:0000259" key="5">
    <source>
        <dbReference type="PROSITE" id="PS51186"/>
    </source>
</evidence>
<evidence type="ECO:0000313" key="6">
    <source>
        <dbReference type="EMBL" id="PYF08935.1"/>
    </source>
</evidence>
<evidence type="ECO:0000256" key="2">
    <source>
        <dbReference type="ARBA" id="ARBA00022576"/>
    </source>
</evidence>
<dbReference type="SUPFAM" id="SSF53383">
    <property type="entry name" value="PLP-dependent transferases"/>
    <property type="match status" value="1"/>
</dbReference>
<keyword evidence="2" id="KW-0032">Aminotransferase</keyword>
<proteinExistence type="predicted"/>
<dbReference type="Gene3D" id="3.40.630.30">
    <property type="match status" value="1"/>
</dbReference>
<gene>
    <name evidence="6" type="ORF">BJ095_101156</name>
</gene>
<dbReference type="Proteomes" id="UP000247416">
    <property type="component" value="Unassembled WGS sequence"/>
</dbReference>
<dbReference type="GO" id="GO:0016747">
    <property type="term" value="F:acyltransferase activity, transferring groups other than amino-acyl groups"/>
    <property type="evidence" value="ECO:0007669"/>
    <property type="project" value="InterPro"/>
</dbReference>
<evidence type="ECO:0000256" key="3">
    <source>
        <dbReference type="ARBA" id="ARBA00022679"/>
    </source>
</evidence>
<dbReference type="InterPro" id="IPR000192">
    <property type="entry name" value="Aminotrans_V_dom"/>
</dbReference>
<dbReference type="InterPro" id="IPR015421">
    <property type="entry name" value="PyrdxlP-dep_Trfase_major"/>
</dbReference>
<comment type="caution">
    <text evidence="6">The sequence shown here is derived from an EMBL/GenBank/DDBJ whole genome shotgun (WGS) entry which is preliminary data.</text>
</comment>
<dbReference type="InterPro" id="IPR016181">
    <property type="entry name" value="Acyl_CoA_acyltransferase"/>
</dbReference>
<dbReference type="PANTHER" id="PTHR42778">
    <property type="entry name" value="2-AMINOETHYLPHOSPHONATE--PYRUVATE TRANSAMINASE"/>
    <property type="match status" value="1"/>
</dbReference>
<evidence type="ECO:0000256" key="1">
    <source>
        <dbReference type="ARBA" id="ARBA00001933"/>
    </source>
</evidence>
<dbReference type="PANTHER" id="PTHR42778:SF1">
    <property type="entry name" value="2-AMINOETHYLPHOSPHONATE--PYRUVATE TRANSAMINASE"/>
    <property type="match status" value="1"/>
</dbReference>
<evidence type="ECO:0000256" key="4">
    <source>
        <dbReference type="ARBA" id="ARBA00022898"/>
    </source>
</evidence>
<sequence length="519" mass="58859">MYWCKIATTEKEFDDIAALNYETFIEEIPQYEANESRRKVDRFHSENKYIVVYKETEIVGMLAFRDNRPFSLDEKIGKVEQYLNESDCGKLAEIRLLAVRKSFRTGRVLFRLIQAVYAFAYHQGYSAAVISGTTREQKLYKQMGFEAFAPAVGSEEAKFVPMILTRSKFEQELEKRISKGNQYTFYPGPVKQNSTLSHTNLSHRSGEFNNLFTRMKKQLLELSGANYIATVVGSGTLANDVMLGQLKVSSKKKGLILVNGEFGERLADQANNWGLSFETLASDWGMAHNLSDLNLHLKSEAYEWVLMVHGETSTGTLNSIEPILEITKRYNVKLCVDCISSFGALPFSMSELHLATSVSGKAIGAVSGLAFIFSEQLVEEGKMPSYLNLAKYQKSKPPFTIPAMLVANVLEALKNYPDRYRLLEQRFMKMRDLKIAEKYGVNTNHYPMIITLQLSDELIGIIEDLKLNGIHLHGDSAYLRNRNFVQLSTIQPDFEEAFTQLKGIEGYYLSVIEEAKLIL</sequence>
<dbReference type="OrthoDB" id="389074at2"/>
<dbReference type="InterPro" id="IPR015422">
    <property type="entry name" value="PyrdxlP-dep_Trfase_small"/>
</dbReference>
<dbReference type="InterPro" id="IPR000182">
    <property type="entry name" value="GNAT_dom"/>
</dbReference>
<dbReference type="GO" id="GO:0008483">
    <property type="term" value="F:transaminase activity"/>
    <property type="evidence" value="ECO:0007669"/>
    <property type="project" value="UniProtKB-KW"/>
</dbReference>
<protein>
    <submittedName>
        <fullName evidence="6">Acetyltransferase (GNAT) family protein</fullName>
    </submittedName>
</protein>
<organism evidence="6 7">
    <name type="scientific">Ureibacillus chungkukjangi</name>
    <dbReference type="NCBI Taxonomy" id="1202712"/>
    <lineage>
        <taxon>Bacteria</taxon>
        <taxon>Bacillati</taxon>
        <taxon>Bacillota</taxon>
        <taxon>Bacilli</taxon>
        <taxon>Bacillales</taxon>
        <taxon>Caryophanaceae</taxon>
        <taxon>Ureibacillus</taxon>
    </lineage>
</organism>
<keyword evidence="4" id="KW-0663">Pyridoxal phosphate</keyword>
<evidence type="ECO:0000313" key="7">
    <source>
        <dbReference type="Proteomes" id="UP000247416"/>
    </source>
</evidence>
<dbReference type="AlphaFoldDB" id="A0A318U3H3"/>
<comment type="cofactor">
    <cofactor evidence="1">
        <name>pyridoxal 5'-phosphate</name>
        <dbReference type="ChEBI" id="CHEBI:597326"/>
    </cofactor>
</comment>
<dbReference type="InterPro" id="IPR015424">
    <property type="entry name" value="PyrdxlP-dep_Trfase"/>
</dbReference>
<dbReference type="PROSITE" id="PS51186">
    <property type="entry name" value="GNAT"/>
    <property type="match status" value="1"/>
</dbReference>
<reference evidence="6 7" key="1">
    <citation type="submission" date="2018-06" db="EMBL/GenBank/DDBJ databases">
        <title>Genomic Encyclopedia of Archaeal and Bacterial Type Strains, Phase II (KMG-II): from individual species to whole genera.</title>
        <authorList>
            <person name="Goeker M."/>
        </authorList>
    </citation>
    <scope>NUCLEOTIDE SEQUENCE [LARGE SCALE GENOMIC DNA]</scope>
    <source>
        <strain evidence="6 7">KACC 16626</strain>
    </source>
</reference>
<keyword evidence="7" id="KW-1185">Reference proteome</keyword>
<dbReference type="Gene3D" id="3.90.1150.10">
    <property type="entry name" value="Aspartate Aminotransferase, domain 1"/>
    <property type="match status" value="1"/>
</dbReference>